<evidence type="ECO:0008006" key="4">
    <source>
        <dbReference type="Google" id="ProtNLM"/>
    </source>
</evidence>
<accession>A0A178Z873</accession>
<dbReference type="InterPro" id="IPR011009">
    <property type="entry name" value="Kinase-like_dom_sf"/>
</dbReference>
<name>A0A178Z873_9EURO</name>
<sequence length="740" mass="84152">MEESELERLKRALAAAEQRADAAEQRADTAEQRADTAEQRADTAEQRADTAEQLTTRTSFPQYIQLCHEHFTVPLRVETDQSLTTGGSITNPREKKHPTYLRPWDDFPQTHLRYFDAAYSVLYDDNERLLFSPRIALEEEGKTVCDRALTSEKDLEYYDRAAVEAKVKMVLQELLSLEDARDLVNGYTDIEFCNHLNSLRQAPQSETKRPRPSAVDQACIFRHSSGERSLLVVREYKAAHKLSTAYLRAGLRPMAVRAEVVQRATIPNDPADRLQYHAERLVAAAVTQTFEYMIDNGLEYGSFTTGVAEVYLRVLKDDPKTVYYYLTEPQLDVAPADPAGFRYPFTAVSRLLGFCLMALHAPVRPQCWRRHASEQLGVWKEDFDEILRQIPDDELHQSPHESLYSSPHYPVNPRSPYLTRRRKLILEPDDEPELASARSDTSSEDPGDPASTMPDTPTRATTAKRKRESTETTSRVGATQPATSGQRQARSYCTMKCLAGLRFQRTLDPGCPNYAHHRTSPDTTVHEIDLNVLVDRVRCQLNFDVDHNCDPLGIQGATGVLFRVTQVSHGYTFVAKGTVDGYRQQLRHEGQVYHQLWPIQGAATPVYLGNIDLKYPYFYDVGVKIVHMLLISWGGYSLYERSPAIDGVSLENEKQRSMRAVSQLSVVHMDLRSPNMLWNDEVQRVLVIDFERAHIRQQKRKGKHHSDSTITHLRSPKRQRHQDLLASHPPPLAQSNSACI</sequence>
<reference evidence="2 3" key="1">
    <citation type="submission" date="2016-04" db="EMBL/GenBank/DDBJ databases">
        <title>Draft genome of Fonsecaea erecta CBS 125763.</title>
        <authorList>
            <person name="Weiss V.A."/>
            <person name="Vicente V.A."/>
            <person name="Raittz R.T."/>
            <person name="Moreno L.F."/>
            <person name="De Souza E.M."/>
            <person name="Pedrosa F.O."/>
            <person name="Steffens M.B."/>
            <person name="Faoro H."/>
            <person name="Tadra-Sfeir M.Z."/>
            <person name="Najafzadeh M.J."/>
            <person name="Felipe M.S."/>
            <person name="Teixeira M."/>
            <person name="Sun J."/>
            <person name="Xi L."/>
            <person name="Gomes R."/>
            <person name="De Azevedo C.M."/>
            <person name="Salgado C.G."/>
            <person name="Da Silva M.B."/>
            <person name="Nascimento M.F."/>
            <person name="Queiroz-Telles F."/>
            <person name="Attili D.S."/>
            <person name="Gorbushina A."/>
        </authorList>
    </citation>
    <scope>NUCLEOTIDE SEQUENCE [LARGE SCALE GENOMIC DNA]</scope>
    <source>
        <strain evidence="2 3">CBS 125763</strain>
    </source>
</reference>
<feature type="compositionally biased region" description="Basic and acidic residues" evidence="1">
    <location>
        <begin position="1"/>
        <end position="10"/>
    </location>
</feature>
<keyword evidence="3" id="KW-1185">Reference proteome</keyword>
<organism evidence="2 3">
    <name type="scientific">Fonsecaea erecta</name>
    <dbReference type="NCBI Taxonomy" id="1367422"/>
    <lineage>
        <taxon>Eukaryota</taxon>
        <taxon>Fungi</taxon>
        <taxon>Dikarya</taxon>
        <taxon>Ascomycota</taxon>
        <taxon>Pezizomycotina</taxon>
        <taxon>Eurotiomycetes</taxon>
        <taxon>Chaetothyriomycetidae</taxon>
        <taxon>Chaetothyriales</taxon>
        <taxon>Herpotrichiellaceae</taxon>
        <taxon>Fonsecaea</taxon>
    </lineage>
</organism>
<gene>
    <name evidence="2" type="ORF">AYL99_10356</name>
</gene>
<dbReference type="SUPFAM" id="SSF57997">
    <property type="entry name" value="Tropomyosin"/>
    <property type="match status" value="1"/>
</dbReference>
<dbReference type="SUPFAM" id="SSF56112">
    <property type="entry name" value="Protein kinase-like (PK-like)"/>
    <property type="match status" value="1"/>
</dbReference>
<feature type="region of interest" description="Disordered" evidence="1">
    <location>
        <begin position="1"/>
        <end position="52"/>
    </location>
</feature>
<evidence type="ECO:0000313" key="2">
    <source>
        <dbReference type="EMBL" id="OAP55383.1"/>
    </source>
</evidence>
<dbReference type="Gene3D" id="1.20.1260.80">
    <property type="match status" value="1"/>
</dbReference>
<dbReference type="STRING" id="1367422.A0A178Z873"/>
<dbReference type="RefSeq" id="XP_018688750.1">
    <property type="nucleotide sequence ID" value="XM_018841862.1"/>
</dbReference>
<proteinExistence type="predicted"/>
<dbReference type="GeneID" id="30014524"/>
<dbReference type="Proteomes" id="UP000078343">
    <property type="component" value="Unassembled WGS sequence"/>
</dbReference>
<feature type="compositionally biased region" description="Polar residues" evidence="1">
    <location>
        <begin position="471"/>
        <end position="489"/>
    </location>
</feature>
<feature type="region of interest" description="Disordered" evidence="1">
    <location>
        <begin position="697"/>
        <end position="740"/>
    </location>
</feature>
<protein>
    <recommendedName>
        <fullName evidence="4">Protein kinase domain-containing protein</fullName>
    </recommendedName>
</protein>
<evidence type="ECO:0000313" key="3">
    <source>
        <dbReference type="Proteomes" id="UP000078343"/>
    </source>
</evidence>
<comment type="caution">
    <text evidence="2">The sequence shown here is derived from an EMBL/GenBank/DDBJ whole genome shotgun (WGS) entry which is preliminary data.</text>
</comment>
<dbReference type="OrthoDB" id="2156052at2759"/>
<feature type="region of interest" description="Disordered" evidence="1">
    <location>
        <begin position="426"/>
        <end position="489"/>
    </location>
</feature>
<dbReference type="AlphaFoldDB" id="A0A178Z873"/>
<dbReference type="EMBL" id="LVYI01000011">
    <property type="protein sequence ID" value="OAP55383.1"/>
    <property type="molecule type" value="Genomic_DNA"/>
</dbReference>
<evidence type="ECO:0000256" key="1">
    <source>
        <dbReference type="SAM" id="MobiDB-lite"/>
    </source>
</evidence>
<feature type="compositionally biased region" description="Basic and acidic residues" evidence="1">
    <location>
        <begin position="18"/>
        <end position="50"/>
    </location>
</feature>
<feature type="region of interest" description="Disordered" evidence="1">
    <location>
        <begin position="397"/>
        <end position="416"/>
    </location>
</feature>